<dbReference type="GO" id="GO:0000725">
    <property type="term" value="P:recombinational repair"/>
    <property type="evidence" value="ECO:0007669"/>
    <property type="project" value="UniProtKB-UniRule"/>
</dbReference>
<dbReference type="InterPro" id="IPR014721">
    <property type="entry name" value="Ribsml_uS5_D2-typ_fold_subgr"/>
</dbReference>
<dbReference type="InterPro" id="IPR020588">
    <property type="entry name" value="RecA_ATP-bd"/>
</dbReference>
<evidence type="ECO:0000256" key="6">
    <source>
        <dbReference type="ARBA" id="ARBA00022833"/>
    </source>
</evidence>
<name>A0A3E5E934_9BACT</name>
<dbReference type="PANTHER" id="PTHR32472:SF10">
    <property type="entry name" value="DNA REPAIR PROTEIN RADA-LIKE PROTEIN"/>
    <property type="match status" value="1"/>
</dbReference>
<dbReference type="Pfam" id="PF18073">
    <property type="entry name" value="Zn_ribbon_LapB"/>
    <property type="match status" value="1"/>
</dbReference>
<dbReference type="PANTHER" id="PTHR32472">
    <property type="entry name" value="DNA REPAIR PROTEIN RADA"/>
    <property type="match status" value="1"/>
</dbReference>
<organism evidence="15 16">
    <name type="scientific">Segatella copri</name>
    <dbReference type="NCBI Taxonomy" id="165179"/>
    <lineage>
        <taxon>Bacteria</taxon>
        <taxon>Pseudomonadati</taxon>
        <taxon>Bacteroidota</taxon>
        <taxon>Bacteroidia</taxon>
        <taxon>Bacteroidales</taxon>
        <taxon>Prevotellaceae</taxon>
        <taxon>Segatella</taxon>
    </lineage>
</organism>
<comment type="caution">
    <text evidence="15">The sequence shown here is derived from an EMBL/GenBank/DDBJ whole genome shotgun (WGS) entry which is preliminary data.</text>
</comment>
<dbReference type="InterPro" id="IPR003593">
    <property type="entry name" value="AAA+_ATPase"/>
</dbReference>
<dbReference type="SUPFAM" id="SSF54211">
    <property type="entry name" value="Ribosomal protein S5 domain 2-like"/>
    <property type="match status" value="1"/>
</dbReference>
<dbReference type="Pfam" id="PF13481">
    <property type="entry name" value="AAA_25"/>
    <property type="match status" value="1"/>
</dbReference>
<keyword evidence="5" id="KW-0378">Hydrolase</keyword>
<comment type="function">
    <text evidence="13">DNA-dependent ATPase involved in processing of recombination intermediates, plays a role in repairing DNA breaks. Stimulates the branch migration of RecA-mediated strand transfer reactions, allowing the 3' invading strand to extend heteroduplex DNA faster. Binds ssDNA in the presence of ADP but not other nucleotides, has ATPase activity that is stimulated by ssDNA and various branched DNA structures, but inhibited by SSB. Does not have RecA's homology-searching function.</text>
</comment>
<dbReference type="GO" id="GO:0005829">
    <property type="term" value="C:cytosol"/>
    <property type="evidence" value="ECO:0007669"/>
    <property type="project" value="TreeGrafter"/>
</dbReference>
<evidence type="ECO:0000256" key="10">
    <source>
        <dbReference type="ARBA" id="ARBA00023204"/>
    </source>
</evidence>
<keyword evidence="8 11" id="KW-0346">Stress response</keyword>
<dbReference type="GO" id="GO:0016787">
    <property type="term" value="F:hydrolase activity"/>
    <property type="evidence" value="ECO:0007669"/>
    <property type="project" value="UniProtKB-KW"/>
</dbReference>
<dbReference type="GO" id="GO:0005524">
    <property type="term" value="F:ATP binding"/>
    <property type="evidence" value="ECO:0007669"/>
    <property type="project" value="UniProtKB-UniRule"/>
</dbReference>
<reference evidence="15 16" key="1">
    <citation type="submission" date="2018-08" db="EMBL/GenBank/DDBJ databases">
        <title>A genome reference for cultivated species of the human gut microbiota.</title>
        <authorList>
            <person name="Zou Y."/>
            <person name="Xue W."/>
            <person name="Luo G."/>
        </authorList>
    </citation>
    <scope>NUCLEOTIDE SEQUENCE [LARGE SCALE GENOMIC DNA]</scope>
    <source>
        <strain evidence="15 16">AF24-12</strain>
    </source>
</reference>
<dbReference type="GO" id="GO:0008270">
    <property type="term" value="F:zinc ion binding"/>
    <property type="evidence" value="ECO:0007669"/>
    <property type="project" value="UniProtKB-KW"/>
</dbReference>
<dbReference type="PRINTS" id="PR01874">
    <property type="entry name" value="DNAREPAIRADA"/>
</dbReference>
<dbReference type="GO" id="GO:0003684">
    <property type="term" value="F:damaged DNA binding"/>
    <property type="evidence" value="ECO:0007669"/>
    <property type="project" value="InterPro"/>
</dbReference>
<proteinExistence type="inferred from homology"/>
<dbReference type="RefSeq" id="WP_117586353.1">
    <property type="nucleotide sequence ID" value="NZ_QRVA01000006.1"/>
</dbReference>
<dbReference type="SUPFAM" id="SSF52540">
    <property type="entry name" value="P-loop containing nucleoside triphosphate hydrolases"/>
    <property type="match status" value="1"/>
</dbReference>
<evidence type="ECO:0000313" key="15">
    <source>
        <dbReference type="EMBL" id="RGS17942.1"/>
    </source>
</evidence>
<dbReference type="InterPro" id="IPR041166">
    <property type="entry name" value="Rubredoxin_2"/>
</dbReference>
<protein>
    <recommendedName>
        <fullName evidence="11 12">DNA repair protein RadA</fullName>
    </recommendedName>
</protein>
<evidence type="ECO:0000256" key="2">
    <source>
        <dbReference type="ARBA" id="ARBA00022741"/>
    </source>
</evidence>
<accession>A0A3E5E934</accession>
<keyword evidence="9 11" id="KW-0238">DNA-binding</keyword>
<comment type="similarity">
    <text evidence="11 13">Belongs to the RecA family. RadA subfamily.</text>
</comment>
<dbReference type="FunFam" id="3.40.50.300:FF:000050">
    <property type="entry name" value="DNA repair protein RadA"/>
    <property type="match status" value="1"/>
</dbReference>
<dbReference type="FunFam" id="3.30.230.10:FF:000049">
    <property type="entry name" value="DNA repair protein RadA"/>
    <property type="match status" value="1"/>
</dbReference>
<evidence type="ECO:0000256" key="13">
    <source>
        <dbReference type="RuleBase" id="RU003555"/>
    </source>
</evidence>
<gene>
    <name evidence="11" type="primary">radA</name>
    <name evidence="15" type="ORF">DWY11_03950</name>
</gene>
<evidence type="ECO:0000256" key="4">
    <source>
        <dbReference type="ARBA" id="ARBA00022771"/>
    </source>
</evidence>
<dbReference type="CDD" id="cd01121">
    <property type="entry name" value="RadA_SMS_N"/>
    <property type="match status" value="1"/>
</dbReference>
<dbReference type="GO" id="GO:0140664">
    <property type="term" value="F:ATP-dependent DNA damage sensor activity"/>
    <property type="evidence" value="ECO:0007669"/>
    <property type="project" value="InterPro"/>
</dbReference>
<keyword evidence="1 11" id="KW-0479">Metal-binding</keyword>
<sequence length="494" mass="53815">MAKDKIAFVCSNCGQESAKWMGKCPSCGQWNTFKEIRIAADSGSQAAKNAGMTMRHGGAATMFGGQHSEHDAAPMKLRDISAIDEPRIDMRDEELNRVLGGGMVPGSITLLGGEPGIGKSTLTLQTILNMTDRRILYVSGEESAHQIKLRADRLAKGQAMLRDGSSADTLKTASLSPEGAFDHITVFCETQLEKIFSHIQKVAPQLIVIDSIQTIATEEVDSSPGSVSQVRECAASLLRFAKTSGIPVILIGHINKEGTLAGPKILEHIVDTVIQFEGDQHYMYRILRSIKNRFGSTSELGIYEMMQGGLRQVSNPSELLLTEDHDGLSGVAISAAIEGVRPFLVETQALVSTAAYGTPQRSATGFDQRRLNMLLAVLEKRVGFKLMQKDVFLNIAGGLRVTDPAMDLSVLAAVLSSNVDAPIEQGWCMAGEVGLSGEVRPVSRIEQRIAEAEKLGFQHIIIPKYNNHGFDHKKYKIEIHPVRKVEEAFRCLFG</sequence>
<comment type="function">
    <text evidence="11">Plays a role in repairing double-strand DNA breaks, probably involving stabilizing or processing branched DNA or blocked replication forks.</text>
</comment>
<dbReference type="PROSITE" id="PS50162">
    <property type="entry name" value="RECA_2"/>
    <property type="match status" value="1"/>
</dbReference>
<evidence type="ECO:0000256" key="11">
    <source>
        <dbReference type="HAMAP-Rule" id="MF_01498"/>
    </source>
</evidence>
<dbReference type="InterPro" id="IPR020568">
    <property type="entry name" value="Ribosomal_Su5_D2-typ_SF"/>
</dbReference>
<evidence type="ECO:0000256" key="5">
    <source>
        <dbReference type="ARBA" id="ARBA00022801"/>
    </source>
</evidence>
<feature type="domain" description="RecA family profile 1" evidence="14">
    <location>
        <begin position="84"/>
        <end position="254"/>
    </location>
</feature>
<dbReference type="HAMAP" id="MF_01498">
    <property type="entry name" value="RadA_bact"/>
    <property type="match status" value="1"/>
</dbReference>
<dbReference type="EMBL" id="QRVA01000006">
    <property type="protein sequence ID" value="RGS17942.1"/>
    <property type="molecule type" value="Genomic_DNA"/>
</dbReference>
<dbReference type="Gene3D" id="3.30.230.10">
    <property type="match status" value="1"/>
</dbReference>
<keyword evidence="10 11" id="KW-0234">DNA repair</keyword>
<dbReference type="InterPro" id="IPR004504">
    <property type="entry name" value="DNA_repair_RadA"/>
</dbReference>
<dbReference type="NCBIfam" id="TIGR00416">
    <property type="entry name" value="sms"/>
    <property type="match status" value="1"/>
</dbReference>
<dbReference type="Pfam" id="PF13541">
    <property type="entry name" value="ChlI"/>
    <property type="match status" value="1"/>
</dbReference>
<evidence type="ECO:0000313" key="16">
    <source>
        <dbReference type="Proteomes" id="UP000283872"/>
    </source>
</evidence>
<evidence type="ECO:0000256" key="1">
    <source>
        <dbReference type="ARBA" id="ARBA00022723"/>
    </source>
</evidence>
<feature type="binding site" evidence="11">
    <location>
        <begin position="113"/>
        <end position="120"/>
    </location>
    <ligand>
        <name>ATP</name>
        <dbReference type="ChEBI" id="CHEBI:30616"/>
    </ligand>
</feature>
<evidence type="ECO:0000256" key="8">
    <source>
        <dbReference type="ARBA" id="ARBA00023016"/>
    </source>
</evidence>
<keyword evidence="3 11" id="KW-0227">DNA damage</keyword>
<dbReference type="Gene3D" id="3.40.50.300">
    <property type="entry name" value="P-loop containing nucleotide triphosphate hydrolases"/>
    <property type="match status" value="1"/>
</dbReference>
<feature type="short sequence motif" description="RadA KNRFG motif" evidence="11">
    <location>
        <begin position="291"/>
        <end position="295"/>
    </location>
</feature>
<evidence type="ECO:0000256" key="7">
    <source>
        <dbReference type="ARBA" id="ARBA00022840"/>
    </source>
</evidence>
<keyword evidence="6 13" id="KW-0862">Zinc</keyword>
<evidence type="ECO:0000256" key="3">
    <source>
        <dbReference type="ARBA" id="ARBA00022763"/>
    </source>
</evidence>
<comment type="domain">
    <text evidence="11">The middle region has homology to RecA with ATPase motifs including the RadA KNRFG motif, while the C-terminus is homologous to Lon protease.</text>
</comment>
<dbReference type="InterPro" id="IPR027417">
    <property type="entry name" value="P-loop_NTPase"/>
</dbReference>
<evidence type="ECO:0000256" key="12">
    <source>
        <dbReference type="NCBIfam" id="TIGR00416"/>
    </source>
</evidence>
<dbReference type="Proteomes" id="UP000283872">
    <property type="component" value="Unassembled WGS sequence"/>
</dbReference>
<evidence type="ECO:0000259" key="14">
    <source>
        <dbReference type="PROSITE" id="PS50162"/>
    </source>
</evidence>
<keyword evidence="7 11" id="KW-0067">ATP-binding</keyword>
<evidence type="ECO:0000256" key="9">
    <source>
        <dbReference type="ARBA" id="ARBA00023125"/>
    </source>
</evidence>
<dbReference type="SMART" id="SM00382">
    <property type="entry name" value="AAA"/>
    <property type="match status" value="1"/>
</dbReference>
<keyword evidence="2 11" id="KW-0547">Nucleotide-binding</keyword>
<keyword evidence="4 13" id="KW-0863">Zinc-finger</keyword>
<dbReference type="AlphaFoldDB" id="A0A3E5E934"/>
<feature type="region of interest" description="Lon-protease-like" evidence="11">
    <location>
        <begin position="390"/>
        <end position="494"/>
    </location>
</feature>